<dbReference type="PANTHER" id="PTHR11820:SF90">
    <property type="entry name" value="FLUTATHIONE S-TRANSFERASE"/>
    <property type="match status" value="1"/>
</dbReference>
<dbReference type="OrthoDB" id="9805307at2"/>
<dbReference type="InterPro" id="IPR036663">
    <property type="entry name" value="Fumarylacetoacetase_C_sf"/>
</dbReference>
<evidence type="ECO:0000256" key="1">
    <source>
        <dbReference type="ARBA" id="ARBA00022723"/>
    </source>
</evidence>
<keyword evidence="4" id="KW-1185">Reference proteome</keyword>
<comment type="caution">
    <text evidence="3">The sequence shown here is derived from an EMBL/GenBank/DDBJ whole genome shotgun (WGS) entry which is preliminary data.</text>
</comment>
<accession>A0A420EAX9</accession>
<dbReference type="SUPFAM" id="SSF56529">
    <property type="entry name" value="FAH"/>
    <property type="match status" value="1"/>
</dbReference>
<dbReference type="Proteomes" id="UP000286482">
    <property type="component" value="Unassembled WGS sequence"/>
</dbReference>
<dbReference type="InterPro" id="IPR011234">
    <property type="entry name" value="Fumarylacetoacetase-like_C"/>
</dbReference>
<dbReference type="Gene3D" id="3.90.850.10">
    <property type="entry name" value="Fumarylacetoacetase-like, C-terminal domain"/>
    <property type="match status" value="1"/>
</dbReference>
<dbReference type="GO" id="GO:0046872">
    <property type="term" value="F:metal ion binding"/>
    <property type="evidence" value="ECO:0007669"/>
    <property type="project" value="UniProtKB-KW"/>
</dbReference>
<name>A0A420EAX9_9ALTE</name>
<protein>
    <submittedName>
        <fullName evidence="3">FAA hydrolase family protein</fullName>
    </submittedName>
</protein>
<gene>
    <name evidence="3" type="ORF">DBZ36_11295</name>
</gene>
<keyword evidence="3" id="KW-0378">Hydrolase</keyword>
<dbReference type="Pfam" id="PF01557">
    <property type="entry name" value="FAA_hydrolase"/>
    <property type="match status" value="1"/>
</dbReference>
<keyword evidence="1" id="KW-0479">Metal-binding</keyword>
<dbReference type="GO" id="GO:0018773">
    <property type="term" value="F:acetylpyruvate hydrolase activity"/>
    <property type="evidence" value="ECO:0007669"/>
    <property type="project" value="TreeGrafter"/>
</dbReference>
<dbReference type="RefSeq" id="WP_120355062.1">
    <property type="nucleotide sequence ID" value="NZ_RAQO01000006.1"/>
</dbReference>
<organism evidence="3 4">
    <name type="scientific">Alginatibacterium sediminis</name>
    <dbReference type="NCBI Taxonomy" id="2164068"/>
    <lineage>
        <taxon>Bacteria</taxon>
        <taxon>Pseudomonadati</taxon>
        <taxon>Pseudomonadota</taxon>
        <taxon>Gammaproteobacteria</taxon>
        <taxon>Alteromonadales</taxon>
        <taxon>Alteromonadaceae</taxon>
        <taxon>Alginatibacterium</taxon>
    </lineage>
</organism>
<evidence type="ECO:0000313" key="3">
    <source>
        <dbReference type="EMBL" id="RKF17835.1"/>
    </source>
</evidence>
<dbReference type="EMBL" id="RAQO01000006">
    <property type="protein sequence ID" value="RKF17835.1"/>
    <property type="molecule type" value="Genomic_DNA"/>
</dbReference>
<feature type="domain" description="Fumarylacetoacetase-like C-terminal" evidence="2">
    <location>
        <begin position="27"/>
        <end position="226"/>
    </location>
</feature>
<sequence>MSEYVNHVPTPSLKIYNCTQRFALRRVYCIGRNYAEHALEMGHDPDREPPFYFQKSPDNLDQTGQFVMPVKSNNVQHEVELVVALKSGGRNIRVEDAHQHIFGFALGLDMTRRDLQTQMKSLGRPWEIGKSFEGSAPIGLLQTIDDCPVLDNSEIKLTVNGELRQQGNINQMLWNVNEIIAYLSQYTQLDSGDLIMTGTPAGVGPVVAGDQLVASIGGLSNLEVSVT</sequence>
<reference evidence="3 4" key="1">
    <citation type="submission" date="2018-09" db="EMBL/GenBank/DDBJ databases">
        <authorList>
            <person name="Wang Z."/>
        </authorList>
    </citation>
    <scope>NUCLEOTIDE SEQUENCE [LARGE SCALE GENOMIC DNA]</scope>
    <source>
        <strain evidence="3 4">ALS 81</strain>
    </source>
</reference>
<proteinExistence type="predicted"/>
<dbReference type="AlphaFoldDB" id="A0A420EAX9"/>
<evidence type="ECO:0000259" key="2">
    <source>
        <dbReference type="Pfam" id="PF01557"/>
    </source>
</evidence>
<dbReference type="PANTHER" id="PTHR11820">
    <property type="entry name" value="ACYLPYRUVASE"/>
    <property type="match status" value="1"/>
</dbReference>
<evidence type="ECO:0000313" key="4">
    <source>
        <dbReference type="Proteomes" id="UP000286482"/>
    </source>
</evidence>